<dbReference type="RefSeq" id="WP_378151864.1">
    <property type="nucleotide sequence ID" value="NZ_JBHSEC010000002.1"/>
</dbReference>
<sequence length="259" mass="30090">METLFQHFRKDEQPFIELVAGWVRETEDRYSPKLTDFLDPRQRFIVQSIVGAAQEIDTSAYGKFEEAERMRMYIHPPYFEPTQEDFSVTAFEITYPSKFLSLEHRDVLGALMSIGVDRSKFGDIRLDEERIQFTINSEMADYVQANLTTIGKAKVHLNEVSESGSLIPYEDEWLEELHIISSMRLDTVLSSVLNISRQKASMLIHGGRVKVNWTVREQPAFELQESDLLSVRGYGRMKIFMIEGRTKKDKIRLQIGRIE</sequence>
<dbReference type="InterPro" id="IPR036986">
    <property type="entry name" value="S4_RNA-bd_sf"/>
</dbReference>
<dbReference type="PANTHER" id="PTHR13633:SF3">
    <property type="entry name" value="MITOCHONDRIAL TRANSCRIPTION RESCUE FACTOR 1"/>
    <property type="match status" value="1"/>
</dbReference>
<dbReference type="InterPro" id="IPR040591">
    <property type="entry name" value="RqcP2_RBD"/>
</dbReference>
<dbReference type="InterPro" id="IPR048443">
    <property type="entry name" value="RqcP2_N"/>
</dbReference>
<dbReference type="Gene3D" id="3.10.290.10">
    <property type="entry name" value="RNA-binding S4 domain"/>
    <property type="match status" value="1"/>
</dbReference>
<gene>
    <name evidence="3" type="ORF">ACFOZY_02420</name>
</gene>
<dbReference type="SMART" id="SM00363">
    <property type="entry name" value="S4"/>
    <property type="match status" value="1"/>
</dbReference>
<evidence type="ECO:0000256" key="1">
    <source>
        <dbReference type="PROSITE-ProRule" id="PRU00182"/>
    </source>
</evidence>
<dbReference type="EMBL" id="JBHSEC010000002">
    <property type="protein sequence ID" value="MFC4409285.1"/>
    <property type="molecule type" value="Genomic_DNA"/>
</dbReference>
<accession>A0ABV8X2S4</accession>
<feature type="domain" description="RNA-binding S4" evidence="2">
    <location>
        <begin position="183"/>
        <end position="252"/>
    </location>
</feature>
<dbReference type="CDD" id="cd00165">
    <property type="entry name" value="S4"/>
    <property type="match status" value="1"/>
</dbReference>
<dbReference type="Pfam" id="PF01479">
    <property type="entry name" value="S4"/>
    <property type="match status" value="1"/>
</dbReference>
<comment type="caution">
    <text evidence="3">The sequence shown here is derived from an EMBL/GenBank/DDBJ whole genome shotgun (WGS) entry which is preliminary data.</text>
</comment>
<dbReference type="Proteomes" id="UP001595817">
    <property type="component" value="Unassembled WGS sequence"/>
</dbReference>
<evidence type="ECO:0000259" key="2">
    <source>
        <dbReference type="SMART" id="SM00363"/>
    </source>
</evidence>
<dbReference type="InterPro" id="IPR012677">
    <property type="entry name" value="Nucleotide-bd_a/b_plait_sf"/>
</dbReference>
<dbReference type="SUPFAM" id="SSF55174">
    <property type="entry name" value="Alpha-L RNA-binding motif"/>
    <property type="match status" value="1"/>
</dbReference>
<evidence type="ECO:0000313" key="4">
    <source>
        <dbReference type="Proteomes" id="UP001595817"/>
    </source>
</evidence>
<organism evidence="3 4">
    <name type="scientific">Chungangia koreensis</name>
    <dbReference type="NCBI Taxonomy" id="752657"/>
    <lineage>
        <taxon>Bacteria</taxon>
        <taxon>Bacillati</taxon>
        <taxon>Bacillota</taxon>
        <taxon>Bacilli</taxon>
        <taxon>Lactobacillales</taxon>
        <taxon>Chungangia</taxon>
    </lineage>
</organism>
<dbReference type="Pfam" id="PF17774">
    <property type="entry name" value="YlmH_RBD"/>
    <property type="match status" value="1"/>
</dbReference>
<reference evidence="4" key="1">
    <citation type="journal article" date="2019" name="Int. J. Syst. Evol. Microbiol.">
        <title>The Global Catalogue of Microorganisms (GCM) 10K type strain sequencing project: providing services to taxonomists for standard genome sequencing and annotation.</title>
        <authorList>
            <consortium name="The Broad Institute Genomics Platform"/>
            <consortium name="The Broad Institute Genome Sequencing Center for Infectious Disease"/>
            <person name="Wu L."/>
            <person name="Ma J."/>
        </authorList>
    </citation>
    <scope>NUCLEOTIDE SEQUENCE [LARGE SCALE GENOMIC DNA]</scope>
    <source>
        <strain evidence="4">CCUG 59778</strain>
    </source>
</reference>
<dbReference type="PANTHER" id="PTHR13633">
    <property type="entry name" value="MITOCHONDRIAL TRANSCRIPTION RESCUE FACTOR 1"/>
    <property type="match status" value="1"/>
</dbReference>
<protein>
    <submittedName>
        <fullName evidence="3">RNA-binding protein</fullName>
    </submittedName>
</protein>
<dbReference type="Gene3D" id="3.30.1370.160">
    <property type="match status" value="1"/>
</dbReference>
<proteinExistence type="predicted"/>
<dbReference type="PROSITE" id="PS50889">
    <property type="entry name" value="S4"/>
    <property type="match status" value="1"/>
</dbReference>
<dbReference type="Pfam" id="PF21278">
    <property type="entry name" value="YlmH_1st"/>
    <property type="match status" value="1"/>
</dbReference>
<dbReference type="Gene3D" id="3.30.70.330">
    <property type="match status" value="1"/>
</dbReference>
<keyword evidence="4" id="KW-1185">Reference proteome</keyword>
<keyword evidence="1" id="KW-0694">RNA-binding</keyword>
<dbReference type="InterPro" id="IPR002942">
    <property type="entry name" value="S4_RNA-bd"/>
</dbReference>
<evidence type="ECO:0000313" key="3">
    <source>
        <dbReference type="EMBL" id="MFC4409285.1"/>
    </source>
</evidence>
<name>A0ABV8X2S4_9LACT</name>